<dbReference type="Proteomes" id="UP000651010">
    <property type="component" value="Unassembled WGS sequence"/>
</dbReference>
<feature type="domain" description="N-acetyltransferase" evidence="2">
    <location>
        <begin position="1"/>
        <end position="144"/>
    </location>
</feature>
<organism evidence="3 4">
    <name type="scientific">Dyella acidiphila</name>
    <dbReference type="NCBI Taxonomy" id="2775866"/>
    <lineage>
        <taxon>Bacteria</taxon>
        <taxon>Pseudomonadati</taxon>
        <taxon>Pseudomonadota</taxon>
        <taxon>Gammaproteobacteria</taxon>
        <taxon>Lysobacterales</taxon>
        <taxon>Rhodanobacteraceae</taxon>
        <taxon>Dyella</taxon>
    </lineage>
</organism>
<evidence type="ECO:0000256" key="1">
    <source>
        <dbReference type="ARBA" id="ARBA00022679"/>
    </source>
</evidence>
<keyword evidence="4" id="KW-1185">Reference proteome</keyword>
<keyword evidence="1" id="KW-0808">Transferase</keyword>
<dbReference type="SUPFAM" id="SSF55729">
    <property type="entry name" value="Acyl-CoA N-acyltransferases (Nat)"/>
    <property type="match status" value="1"/>
</dbReference>
<proteinExistence type="predicted"/>
<dbReference type="PANTHER" id="PTHR13947">
    <property type="entry name" value="GNAT FAMILY N-ACETYLTRANSFERASE"/>
    <property type="match status" value="1"/>
</dbReference>
<name>A0ABR9GA03_9GAMM</name>
<dbReference type="PANTHER" id="PTHR13947:SF37">
    <property type="entry name" value="LD18367P"/>
    <property type="match status" value="1"/>
</dbReference>
<comment type="caution">
    <text evidence="3">The sequence shown here is derived from an EMBL/GenBank/DDBJ whole genome shotgun (WGS) entry which is preliminary data.</text>
</comment>
<protein>
    <submittedName>
        <fullName evidence="3">GNAT family N-acetyltransferase</fullName>
    </submittedName>
</protein>
<evidence type="ECO:0000313" key="3">
    <source>
        <dbReference type="EMBL" id="MBE1160857.1"/>
    </source>
</evidence>
<dbReference type="RefSeq" id="WP_192555706.1">
    <property type="nucleotide sequence ID" value="NZ_JACZZA010000005.1"/>
</dbReference>
<dbReference type="Pfam" id="PF00583">
    <property type="entry name" value="Acetyltransf_1"/>
    <property type="match status" value="1"/>
</dbReference>
<evidence type="ECO:0000313" key="4">
    <source>
        <dbReference type="Proteomes" id="UP000651010"/>
    </source>
</evidence>
<dbReference type="InterPro" id="IPR050769">
    <property type="entry name" value="NAT_camello-type"/>
</dbReference>
<dbReference type="InterPro" id="IPR000182">
    <property type="entry name" value="GNAT_dom"/>
</dbReference>
<reference evidence="3 4" key="1">
    <citation type="submission" date="2020-09" db="EMBL/GenBank/DDBJ databases">
        <title>Dyella sp. 7MK23 isolated from forest soil.</title>
        <authorList>
            <person name="Fu J."/>
        </authorList>
    </citation>
    <scope>NUCLEOTIDE SEQUENCE [LARGE SCALE GENOMIC DNA]</scope>
    <source>
        <strain evidence="3 4">7MK23</strain>
    </source>
</reference>
<accession>A0ABR9GA03</accession>
<dbReference type="InterPro" id="IPR016181">
    <property type="entry name" value="Acyl_CoA_acyltransferase"/>
</dbReference>
<dbReference type="PROSITE" id="PS51186">
    <property type="entry name" value="GNAT"/>
    <property type="match status" value="1"/>
</dbReference>
<evidence type="ECO:0000259" key="2">
    <source>
        <dbReference type="PROSITE" id="PS51186"/>
    </source>
</evidence>
<dbReference type="CDD" id="cd04301">
    <property type="entry name" value="NAT_SF"/>
    <property type="match status" value="1"/>
</dbReference>
<sequence length="144" mass="15970">MQVRAACADDAVEIARLATDLGYPVSPVVMLDRLRGLLPRPDHHISVVDAGGILRGWIAVEHRRTLESGERVEIVGLVVDAACRGGGIGRMLVADAEQWARRLGFEAVSVRSNIVREGSHPFYERLGYVRRKTQHFYVKLLAVD</sequence>
<gene>
    <name evidence="3" type="ORF">IGX34_10685</name>
</gene>
<dbReference type="EMBL" id="JACZZA010000005">
    <property type="protein sequence ID" value="MBE1160857.1"/>
    <property type="molecule type" value="Genomic_DNA"/>
</dbReference>
<dbReference type="Gene3D" id="3.40.630.30">
    <property type="match status" value="1"/>
</dbReference>